<organism evidence="1 2">
    <name type="scientific">Rangifer tarandus platyrhynchus</name>
    <name type="common">Svalbard reindeer</name>
    <dbReference type="NCBI Taxonomy" id="3082113"/>
    <lineage>
        <taxon>Eukaryota</taxon>
        <taxon>Metazoa</taxon>
        <taxon>Chordata</taxon>
        <taxon>Craniata</taxon>
        <taxon>Vertebrata</taxon>
        <taxon>Euteleostomi</taxon>
        <taxon>Mammalia</taxon>
        <taxon>Eutheria</taxon>
        <taxon>Laurasiatheria</taxon>
        <taxon>Artiodactyla</taxon>
        <taxon>Ruminantia</taxon>
        <taxon>Pecora</taxon>
        <taxon>Cervidae</taxon>
        <taxon>Odocoileinae</taxon>
        <taxon>Rangifer</taxon>
    </lineage>
</organism>
<accession>A0ACB0DZP7</accession>
<name>A0ACB0DZP7_RANTA</name>
<protein>
    <submittedName>
        <fullName evidence="1">Uncharacterized protein</fullName>
    </submittedName>
</protein>
<evidence type="ECO:0000313" key="1">
    <source>
        <dbReference type="EMBL" id="CAI9693689.1"/>
    </source>
</evidence>
<reference evidence="1" key="1">
    <citation type="submission" date="2023-05" db="EMBL/GenBank/DDBJ databases">
        <authorList>
            <consortium name="ELIXIR-Norway"/>
        </authorList>
    </citation>
    <scope>NUCLEOTIDE SEQUENCE</scope>
</reference>
<dbReference type="EMBL" id="OX596097">
    <property type="protein sequence ID" value="CAI9693689.1"/>
    <property type="molecule type" value="Genomic_DNA"/>
</dbReference>
<proteinExistence type="predicted"/>
<dbReference type="Proteomes" id="UP001162501">
    <property type="component" value="Chromosome 13"/>
</dbReference>
<evidence type="ECO:0000313" key="2">
    <source>
        <dbReference type="Proteomes" id="UP001162501"/>
    </source>
</evidence>
<gene>
    <name evidence="1" type="ORF">MRATA1EN3_LOCUS4902</name>
</gene>
<sequence length="243" mass="25676">MDRGDWSLPVKWAPATTQAPGLRQPARNTLGEALGVHPGDAVPAGAATFRPETPPRRWPQRAGNCGEMHKPAQTSGTIPALSTDSPGFRAGGGGCPRTRTRAPRVSMARCGPILESAKAQAGSEEAEGGLRGGGGERGEHRRACFPASQQLQPRVLARAPLLPRAPRSGIGRRVPPHSPRECRPRKAPGRALHRHPRQRYPPAPDPPPPPERAARPRSRRLSSDRGPGPGAATVRRAAAGIAA</sequence>